<feature type="domain" description="HTH arsR-type" evidence="4">
    <location>
        <begin position="222"/>
        <end position="317"/>
    </location>
</feature>
<dbReference type="SUPFAM" id="SSF46785">
    <property type="entry name" value="Winged helix' DNA-binding domain"/>
    <property type="match status" value="1"/>
</dbReference>
<dbReference type="InterPro" id="IPR036388">
    <property type="entry name" value="WH-like_DNA-bd_sf"/>
</dbReference>
<dbReference type="Pfam" id="PF12840">
    <property type="entry name" value="HTH_20"/>
    <property type="match status" value="1"/>
</dbReference>
<dbReference type="PRINTS" id="PR00778">
    <property type="entry name" value="HTHARSR"/>
</dbReference>
<evidence type="ECO:0000313" key="6">
    <source>
        <dbReference type="Proteomes" id="UP000199695"/>
    </source>
</evidence>
<accession>A0A1H8AFQ6</accession>
<evidence type="ECO:0000313" key="5">
    <source>
        <dbReference type="EMBL" id="SEM69570.1"/>
    </source>
</evidence>
<dbReference type="PANTHER" id="PTHR33154">
    <property type="entry name" value="TRANSCRIPTIONAL REGULATOR, ARSR FAMILY"/>
    <property type="match status" value="1"/>
</dbReference>
<proteinExistence type="predicted"/>
<evidence type="ECO:0000256" key="1">
    <source>
        <dbReference type="ARBA" id="ARBA00023015"/>
    </source>
</evidence>
<keyword evidence="2 5" id="KW-0238">DNA-binding</keyword>
<keyword evidence="1" id="KW-0805">Transcription regulation</keyword>
<organism evidence="5 6">
    <name type="scientific">Lihuaxuella thermophila</name>
    <dbReference type="NCBI Taxonomy" id="1173111"/>
    <lineage>
        <taxon>Bacteria</taxon>
        <taxon>Bacillati</taxon>
        <taxon>Bacillota</taxon>
        <taxon>Bacilli</taxon>
        <taxon>Bacillales</taxon>
        <taxon>Thermoactinomycetaceae</taxon>
        <taxon>Lihuaxuella</taxon>
    </lineage>
</organism>
<dbReference type="CDD" id="cd00090">
    <property type="entry name" value="HTH_ARSR"/>
    <property type="match status" value="1"/>
</dbReference>
<dbReference type="PROSITE" id="PS50987">
    <property type="entry name" value="HTH_ARSR_2"/>
    <property type="match status" value="1"/>
</dbReference>
<gene>
    <name evidence="5" type="ORF">SAMN05444955_101126</name>
</gene>
<reference evidence="5 6" key="1">
    <citation type="submission" date="2016-10" db="EMBL/GenBank/DDBJ databases">
        <authorList>
            <person name="de Groot N.N."/>
        </authorList>
    </citation>
    <scope>NUCLEOTIDE SEQUENCE [LARGE SCALE GENOMIC DNA]</scope>
    <source>
        <strain evidence="5 6">DSM 46701</strain>
    </source>
</reference>
<dbReference type="Gene3D" id="1.10.10.10">
    <property type="entry name" value="Winged helix-like DNA-binding domain superfamily/Winged helix DNA-binding domain"/>
    <property type="match status" value="1"/>
</dbReference>
<dbReference type="PANTHER" id="PTHR33154:SF33">
    <property type="entry name" value="TRANSCRIPTIONAL REPRESSOR SDPR"/>
    <property type="match status" value="1"/>
</dbReference>
<dbReference type="GO" id="GO:0003677">
    <property type="term" value="F:DNA binding"/>
    <property type="evidence" value="ECO:0007669"/>
    <property type="project" value="UniProtKB-KW"/>
</dbReference>
<dbReference type="GO" id="GO:0003700">
    <property type="term" value="F:DNA-binding transcription factor activity"/>
    <property type="evidence" value="ECO:0007669"/>
    <property type="project" value="InterPro"/>
</dbReference>
<sequence>MNYSVQVIFHVYLECVLSLLTYMSKPSHKHYELWTGWAASVKKAISSRLHQQISDLYQDKKQDVFHPILIGFYGILSHKEWMDEQNPIRVIHWIEQLPVEELVDQTSLLVQKKPLPSAATLHYFRNRWVQILYEWNEQYFRQVDSQIITGLKKDALEKQKWFSLYPVEEQVEKATNGLYIQPGNGVDRVYLFPQYHSRPFNIIDYDSKNFYIGYSADPLPTAEEEPPPSLTRMTHALSDPNRLKILRFLGDKTRSFSEIAQEIGLSKSTVHHHLVALRAAGMIRVLYQKSGHDRYQLRGSFIPELAIQLQDYMKKGMG</sequence>
<dbReference type="AlphaFoldDB" id="A0A1H8AFQ6"/>
<name>A0A1H8AFQ6_9BACL</name>
<dbReference type="InterPro" id="IPR001845">
    <property type="entry name" value="HTH_ArsR_DNA-bd_dom"/>
</dbReference>
<dbReference type="STRING" id="1173111.SAMN05444955_101126"/>
<dbReference type="OrthoDB" id="2646147at2"/>
<dbReference type="RefSeq" id="WP_089964439.1">
    <property type="nucleotide sequence ID" value="NZ_FOCQ01000001.1"/>
</dbReference>
<evidence type="ECO:0000259" key="4">
    <source>
        <dbReference type="PROSITE" id="PS50987"/>
    </source>
</evidence>
<dbReference type="InterPro" id="IPR011991">
    <property type="entry name" value="ArsR-like_HTH"/>
</dbReference>
<dbReference type="EMBL" id="FOCQ01000001">
    <property type="protein sequence ID" value="SEM69570.1"/>
    <property type="molecule type" value="Genomic_DNA"/>
</dbReference>
<dbReference type="Proteomes" id="UP000199695">
    <property type="component" value="Unassembled WGS sequence"/>
</dbReference>
<keyword evidence="3" id="KW-0804">Transcription</keyword>
<dbReference type="SMART" id="SM00418">
    <property type="entry name" value="HTH_ARSR"/>
    <property type="match status" value="1"/>
</dbReference>
<protein>
    <submittedName>
        <fullName evidence="5">DNA-binding transcriptional regulator, ArsR family</fullName>
    </submittedName>
</protein>
<evidence type="ECO:0000256" key="2">
    <source>
        <dbReference type="ARBA" id="ARBA00023125"/>
    </source>
</evidence>
<keyword evidence="6" id="KW-1185">Reference proteome</keyword>
<evidence type="ECO:0000256" key="3">
    <source>
        <dbReference type="ARBA" id="ARBA00023163"/>
    </source>
</evidence>
<dbReference type="InterPro" id="IPR036390">
    <property type="entry name" value="WH_DNA-bd_sf"/>
</dbReference>
<dbReference type="InterPro" id="IPR051081">
    <property type="entry name" value="HTH_MetalResp_TranReg"/>
</dbReference>